<dbReference type="HOGENOM" id="CLU_2532066_0_0_1"/>
<evidence type="ECO:0000313" key="2">
    <source>
        <dbReference type="EMBL" id="CCB46273.1"/>
    </source>
</evidence>
<dbReference type="Proteomes" id="UP000009183">
    <property type="component" value="Chromosome 19"/>
</dbReference>
<feature type="region of interest" description="Disordered" evidence="1">
    <location>
        <begin position="53"/>
        <end position="84"/>
    </location>
</feature>
<name>F6H1X7_VITVI</name>
<dbReference type="EMBL" id="FN595229">
    <property type="protein sequence ID" value="CCB46273.1"/>
    <property type="molecule type" value="Genomic_DNA"/>
</dbReference>
<sequence>MLSMCRGCASLPRGHAPHWPGWHKGLMHPHPQKVMSKRGSHTFRKWIGLKVKGHPVAGDHHPEKIQVQPRPSGLWPPDKSPFRK</sequence>
<dbReference type="PaxDb" id="29760-VIT_19s0014g01610.t01"/>
<accession>F6H1X7</accession>
<protein>
    <submittedName>
        <fullName evidence="2">Uncharacterized protein</fullName>
    </submittedName>
</protein>
<dbReference type="AlphaFoldDB" id="F6H1X7"/>
<keyword evidence="3" id="KW-1185">Reference proteome</keyword>
<evidence type="ECO:0000313" key="3">
    <source>
        <dbReference type="Proteomes" id="UP000009183"/>
    </source>
</evidence>
<evidence type="ECO:0000256" key="1">
    <source>
        <dbReference type="SAM" id="MobiDB-lite"/>
    </source>
</evidence>
<gene>
    <name evidence="2" type="ordered locus">VIT_19s0014g01610</name>
</gene>
<organism evidence="2 3">
    <name type="scientific">Vitis vinifera</name>
    <name type="common">Grape</name>
    <dbReference type="NCBI Taxonomy" id="29760"/>
    <lineage>
        <taxon>Eukaryota</taxon>
        <taxon>Viridiplantae</taxon>
        <taxon>Streptophyta</taxon>
        <taxon>Embryophyta</taxon>
        <taxon>Tracheophyta</taxon>
        <taxon>Spermatophyta</taxon>
        <taxon>Magnoliopsida</taxon>
        <taxon>eudicotyledons</taxon>
        <taxon>Gunneridae</taxon>
        <taxon>Pentapetalae</taxon>
        <taxon>rosids</taxon>
        <taxon>Vitales</taxon>
        <taxon>Vitaceae</taxon>
        <taxon>Viteae</taxon>
        <taxon>Vitis</taxon>
    </lineage>
</organism>
<proteinExistence type="predicted"/>
<dbReference type="InParanoid" id="F6H1X7"/>
<reference evidence="3" key="1">
    <citation type="journal article" date="2007" name="Nature">
        <title>The grapevine genome sequence suggests ancestral hexaploidization in major angiosperm phyla.</title>
        <authorList>
            <consortium name="The French-Italian Public Consortium for Grapevine Genome Characterization."/>
            <person name="Jaillon O."/>
            <person name="Aury J.-M."/>
            <person name="Noel B."/>
            <person name="Policriti A."/>
            <person name="Clepet C."/>
            <person name="Casagrande A."/>
            <person name="Choisne N."/>
            <person name="Aubourg S."/>
            <person name="Vitulo N."/>
            <person name="Jubin C."/>
            <person name="Vezzi A."/>
            <person name="Legeai F."/>
            <person name="Hugueney P."/>
            <person name="Dasilva C."/>
            <person name="Horner D."/>
            <person name="Mica E."/>
            <person name="Jublot D."/>
            <person name="Poulain J."/>
            <person name="Bruyere C."/>
            <person name="Billault A."/>
            <person name="Segurens B."/>
            <person name="Gouyvenoux M."/>
            <person name="Ugarte E."/>
            <person name="Cattonaro F."/>
            <person name="Anthouard V."/>
            <person name="Vico V."/>
            <person name="Del Fabbro C."/>
            <person name="Alaux M."/>
            <person name="Di Gaspero G."/>
            <person name="Dumas V."/>
            <person name="Felice N."/>
            <person name="Paillard S."/>
            <person name="Juman I."/>
            <person name="Moroldo M."/>
            <person name="Scalabrin S."/>
            <person name="Canaguier A."/>
            <person name="Le Clainche I."/>
            <person name="Malacrida G."/>
            <person name="Durand E."/>
            <person name="Pesole G."/>
            <person name="Laucou V."/>
            <person name="Chatelet P."/>
            <person name="Merdinoglu D."/>
            <person name="Delledonne M."/>
            <person name="Pezzotti M."/>
            <person name="Lecharny A."/>
            <person name="Scarpelli C."/>
            <person name="Artiguenave F."/>
            <person name="Pe M.E."/>
            <person name="Valle G."/>
            <person name="Morgante M."/>
            <person name="Caboche M."/>
            <person name="Adam-Blondon A.-F."/>
            <person name="Weissenbach J."/>
            <person name="Quetier F."/>
            <person name="Wincker P."/>
        </authorList>
    </citation>
    <scope>NUCLEOTIDE SEQUENCE [LARGE SCALE GENOMIC DNA]</scope>
    <source>
        <strain evidence="3">cv. Pinot noir / PN40024</strain>
    </source>
</reference>